<accession>A0AA38PCS6</accession>
<proteinExistence type="predicted"/>
<protein>
    <submittedName>
        <fullName evidence="2">Uncharacterized protein</fullName>
    </submittedName>
</protein>
<keyword evidence="3" id="KW-1185">Reference proteome</keyword>
<evidence type="ECO:0000313" key="3">
    <source>
        <dbReference type="Proteomes" id="UP001163846"/>
    </source>
</evidence>
<dbReference type="EMBL" id="MU806081">
    <property type="protein sequence ID" value="KAJ3840371.1"/>
    <property type="molecule type" value="Genomic_DNA"/>
</dbReference>
<organism evidence="2 3">
    <name type="scientific">Lentinula raphanica</name>
    <dbReference type="NCBI Taxonomy" id="153919"/>
    <lineage>
        <taxon>Eukaryota</taxon>
        <taxon>Fungi</taxon>
        <taxon>Dikarya</taxon>
        <taxon>Basidiomycota</taxon>
        <taxon>Agaricomycotina</taxon>
        <taxon>Agaricomycetes</taxon>
        <taxon>Agaricomycetidae</taxon>
        <taxon>Agaricales</taxon>
        <taxon>Marasmiineae</taxon>
        <taxon>Omphalotaceae</taxon>
        <taxon>Lentinula</taxon>
    </lineage>
</organism>
<dbReference type="AlphaFoldDB" id="A0AA38PCS6"/>
<name>A0AA38PCS6_9AGAR</name>
<dbReference type="Proteomes" id="UP001163846">
    <property type="component" value="Unassembled WGS sequence"/>
</dbReference>
<gene>
    <name evidence="2" type="ORF">F5878DRAFT_708826</name>
</gene>
<sequence>MQLSSCTSKTLGQPAFVALLLSAIALAVPITGPMYPTEPTPGTLSASHDLAHRSDIVPQSTLDARTLELSADDRPLLLARAPEPGAGMSSIANHPAVQEAMEQMKEANMHLEGTYYLDVRVQCRRPINNMETTTRALDAMLGSEPVHEQLTKALPGHKFVKVQRMDESIKINSNLVELYPLPVPSGKHLEWYDQYCLLEVRRGGQYLYSLWATLRLAQNPPHSENPYCAALGTYVKYPDQPTPVVTEWVQFKMGKVVQKEEDKVSDPTEHGSTESTQEKTL</sequence>
<reference evidence="2" key="1">
    <citation type="submission" date="2022-08" db="EMBL/GenBank/DDBJ databases">
        <authorList>
            <consortium name="DOE Joint Genome Institute"/>
            <person name="Min B."/>
            <person name="Riley R."/>
            <person name="Sierra-Patev S."/>
            <person name="Naranjo-Ortiz M."/>
            <person name="Looney B."/>
            <person name="Konkel Z."/>
            <person name="Slot J.C."/>
            <person name="Sakamoto Y."/>
            <person name="Steenwyk J.L."/>
            <person name="Rokas A."/>
            <person name="Carro J."/>
            <person name="Camarero S."/>
            <person name="Ferreira P."/>
            <person name="Molpeceres G."/>
            <person name="Ruiz-Duenas F.J."/>
            <person name="Serrano A."/>
            <person name="Henrissat B."/>
            <person name="Drula E."/>
            <person name="Hughes K.W."/>
            <person name="Mata J.L."/>
            <person name="Ishikawa N.K."/>
            <person name="Vargas-Isla R."/>
            <person name="Ushijima S."/>
            <person name="Smith C.A."/>
            <person name="Ahrendt S."/>
            <person name="Andreopoulos W."/>
            <person name="He G."/>
            <person name="Labutti K."/>
            <person name="Lipzen A."/>
            <person name="Ng V."/>
            <person name="Sandor L."/>
            <person name="Barry K."/>
            <person name="Martinez A.T."/>
            <person name="Xiao Y."/>
            <person name="Gibbons J.G."/>
            <person name="Terashima K."/>
            <person name="Hibbett D.S."/>
            <person name="Grigoriev I.V."/>
        </authorList>
    </citation>
    <scope>NUCLEOTIDE SEQUENCE</scope>
    <source>
        <strain evidence="2">TFB9207</strain>
    </source>
</reference>
<evidence type="ECO:0000256" key="1">
    <source>
        <dbReference type="SAM" id="MobiDB-lite"/>
    </source>
</evidence>
<evidence type="ECO:0000313" key="2">
    <source>
        <dbReference type="EMBL" id="KAJ3840371.1"/>
    </source>
</evidence>
<feature type="region of interest" description="Disordered" evidence="1">
    <location>
        <begin position="259"/>
        <end position="281"/>
    </location>
</feature>
<comment type="caution">
    <text evidence="2">The sequence shown here is derived from an EMBL/GenBank/DDBJ whole genome shotgun (WGS) entry which is preliminary data.</text>
</comment>